<dbReference type="Proteomes" id="UP000774804">
    <property type="component" value="Unassembled WGS sequence"/>
</dbReference>
<feature type="region of interest" description="Disordered" evidence="1">
    <location>
        <begin position="233"/>
        <end position="254"/>
    </location>
</feature>
<dbReference type="EMBL" id="RCML01000282">
    <property type="protein sequence ID" value="KAG2982335.1"/>
    <property type="molecule type" value="Genomic_DNA"/>
</dbReference>
<dbReference type="Proteomes" id="UP000736787">
    <property type="component" value="Unassembled WGS sequence"/>
</dbReference>
<organism evidence="8 9">
    <name type="scientific">Phytophthora cactorum</name>
    <dbReference type="NCBI Taxonomy" id="29920"/>
    <lineage>
        <taxon>Eukaryota</taxon>
        <taxon>Sar</taxon>
        <taxon>Stramenopiles</taxon>
        <taxon>Oomycota</taxon>
        <taxon>Peronosporomycetes</taxon>
        <taxon>Peronosporales</taxon>
        <taxon>Peronosporaceae</taxon>
        <taxon>Phytophthora</taxon>
    </lineage>
</organism>
<dbReference type="InterPro" id="IPR027417">
    <property type="entry name" value="P-loop_NTPase"/>
</dbReference>
<dbReference type="EMBL" id="RCMV01000240">
    <property type="protein sequence ID" value="KAG3220943.1"/>
    <property type="molecule type" value="Genomic_DNA"/>
</dbReference>
<evidence type="ECO:0000313" key="8">
    <source>
        <dbReference type="EMBL" id="RAW31027.1"/>
    </source>
</evidence>
<dbReference type="InterPro" id="IPR000253">
    <property type="entry name" value="FHA_dom"/>
</dbReference>
<dbReference type="Proteomes" id="UP000735874">
    <property type="component" value="Unassembled WGS sequence"/>
</dbReference>
<dbReference type="PANTHER" id="PTHR47691:SF3">
    <property type="entry name" value="HTH-TYPE TRANSCRIPTIONAL REGULATOR RV0890C-RELATED"/>
    <property type="match status" value="1"/>
</dbReference>
<dbReference type="Proteomes" id="UP000251314">
    <property type="component" value="Unassembled WGS sequence"/>
</dbReference>
<reference evidence="8 9" key="1">
    <citation type="submission" date="2018-01" db="EMBL/GenBank/DDBJ databases">
        <title>Draft genome of the strawberry crown rot pathogen Phytophthora cactorum.</title>
        <authorList>
            <person name="Armitage A.D."/>
            <person name="Lysoe E."/>
            <person name="Nellist C.F."/>
            <person name="Harrison R.J."/>
            <person name="Brurberg M.B."/>
        </authorList>
    </citation>
    <scope>NUCLEOTIDE SEQUENCE [LARGE SCALE GENOMIC DNA]</scope>
    <source>
        <strain evidence="8 9">10300</strain>
    </source>
</reference>
<evidence type="ECO:0000313" key="6">
    <source>
        <dbReference type="EMBL" id="KAG2982335.1"/>
    </source>
</evidence>
<protein>
    <recommendedName>
        <fullName evidence="2">FHA domain-containing protein</fullName>
    </recommendedName>
</protein>
<dbReference type="OrthoDB" id="69360at2759"/>
<dbReference type="PROSITE" id="PS50006">
    <property type="entry name" value="FHA_DOMAIN"/>
    <property type="match status" value="1"/>
</dbReference>
<dbReference type="SUPFAM" id="SSF49879">
    <property type="entry name" value="SMAD/FHA domain"/>
    <property type="match status" value="1"/>
</dbReference>
<gene>
    <name evidence="8" type="ORF">PC110_g12615</name>
    <name evidence="3" type="ORF">PC113_g8489</name>
    <name evidence="4" type="ORF">PC115_g7573</name>
    <name evidence="5" type="ORF">PC117_g9549</name>
    <name evidence="6" type="ORF">PC118_g10038</name>
    <name evidence="7" type="ORF">PC129_g8310</name>
</gene>
<dbReference type="SUPFAM" id="SSF52540">
    <property type="entry name" value="P-loop containing nucleoside triphosphate hydrolases"/>
    <property type="match status" value="1"/>
</dbReference>
<dbReference type="Proteomes" id="UP000760860">
    <property type="component" value="Unassembled WGS sequence"/>
</dbReference>
<dbReference type="Proteomes" id="UP000697107">
    <property type="component" value="Unassembled WGS sequence"/>
</dbReference>
<dbReference type="AlphaFoldDB" id="A0A329S261"/>
<dbReference type="EMBL" id="RCMI01000185">
    <property type="protein sequence ID" value="KAG2927464.1"/>
    <property type="molecule type" value="Genomic_DNA"/>
</dbReference>
<evidence type="ECO:0000313" key="9">
    <source>
        <dbReference type="Proteomes" id="UP000251314"/>
    </source>
</evidence>
<evidence type="ECO:0000256" key="1">
    <source>
        <dbReference type="SAM" id="MobiDB-lite"/>
    </source>
</evidence>
<feature type="compositionally biased region" description="Basic and acidic residues" evidence="1">
    <location>
        <begin position="466"/>
        <end position="475"/>
    </location>
</feature>
<dbReference type="EMBL" id="RCMK01000220">
    <property type="protein sequence ID" value="KAG2943072.1"/>
    <property type="molecule type" value="Genomic_DNA"/>
</dbReference>
<keyword evidence="9" id="KW-1185">Reference proteome</keyword>
<evidence type="ECO:0000259" key="2">
    <source>
        <dbReference type="PROSITE" id="PS50006"/>
    </source>
</evidence>
<evidence type="ECO:0000313" key="5">
    <source>
        <dbReference type="EMBL" id="KAG2943072.1"/>
    </source>
</evidence>
<dbReference type="InterPro" id="IPR003593">
    <property type="entry name" value="AAA+_ATPase"/>
</dbReference>
<dbReference type="VEuPathDB" id="FungiDB:PC110_g12615"/>
<evidence type="ECO:0000313" key="7">
    <source>
        <dbReference type="EMBL" id="KAG3220943.1"/>
    </source>
</evidence>
<feature type="domain" description="FHA" evidence="2">
    <location>
        <begin position="368"/>
        <end position="433"/>
    </location>
</feature>
<feature type="region of interest" description="Disordered" evidence="1">
    <location>
        <begin position="156"/>
        <end position="188"/>
    </location>
</feature>
<sequence length="1044" mass="113338">MEPPGPGPGRRKRTLEDGERRSPRVLSESENISPRLLDVQVGLPTSVGGHVAIAGAGADRGRVTGAVKSRRLGQDLGASSAQFVAKLTALSGPASPTLRFSDGSAPFVPFEMKKAGGLGRPIFVLGQGRPAIPTPLGTPGRGPEQKMSPSARRLEGGITARTGGPGVSPLGSQEQKSPVLQGKPGKPGKLGIMGENPRADRGLPTLSHVLGTQDSNKSPAFGSLTTPYPVPTAASTTAPSSKQVTKRPPFPLSQRRNLEPVKGIRTPLLDSSGVRSTATNAPMLSFDADDVSSDEELIGIPGPDIPDPEISFSQEKLGDLSVTENNLEESVVLTLCDGLANSLSKVERDRMELLNLYTIALAQQPSPIMLGRDQFQDVFGDNIRGGMLSHLSRRHCLIHVETMSSQDDSAKMGVKVRIEDTSTNGIRINGVQLKNGQSHELALDDKVTLLRIRQGEEDVSLEYKLVRSDPPPPEKSKRRSRTSRHDGRFVRPSDKFSCELLDVSNRHGLSPVQESDVVSPAAVPARAIAHEMRHQIPTGPFIPAEADLSLTKKGVETSKAEPVQQSSILARRIQCTVLFADQSTQDFSETSQPLEEANFDYREELSEILSVFASIRTFDASSYHCATMESIEDALNDDSDVVFYTGGGDEDHLVVEAPNGLSARLEKDDIRQLFSEARHTMPKLIVVISPSLEPAYLLAECGAPHVCFLSSTSKHSLRVTAFIRSLFAGLLKGFSVEKSYTLAEFVALNDLLPIVRPADQICKMLPSSKQHSIQIGSPITEAVATDRNVIALLNAPFIPVLATHFLGRDVQVRKVKAVLAHKARVCNVYGPRGVGKSSIAIHVAKMSYRTRGYRNGVHYFAVDKLVEHIQNGINPVLTDSQDDESLQSSNQREDPLPKVIEGVETLLRSLPETDPANYPTTLLVLDGCDVVLPALEVFVLNIIRSFPSVQILLTSTEKLRLDSDEDEVLPEEAIHVEELGKVDSAKLFFKLARGHLTSRQFRQLFPDSSIEAISNDERLLGTKGNPFRISRLVYKLESQAAIAN</sequence>
<name>A0A329S261_9STRA</name>
<proteinExistence type="predicted"/>
<dbReference type="Gene3D" id="3.40.50.300">
    <property type="entry name" value="P-loop containing nucleotide triphosphate hydrolases"/>
    <property type="match status" value="1"/>
</dbReference>
<dbReference type="InterPro" id="IPR008984">
    <property type="entry name" value="SMAD_FHA_dom_sf"/>
</dbReference>
<dbReference type="EMBL" id="RCMG01000200">
    <property type="protein sequence ID" value="KAG2859946.1"/>
    <property type="molecule type" value="Genomic_DNA"/>
</dbReference>
<dbReference type="SMART" id="SM00240">
    <property type="entry name" value="FHA"/>
    <property type="match status" value="1"/>
</dbReference>
<dbReference type="EMBL" id="MJFZ01000341">
    <property type="protein sequence ID" value="RAW31027.1"/>
    <property type="molecule type" value="Genomic_DNA"/>
</dbReference>
<feature type="region of interest" description="Disordered" evidence="1">
    <location>
        <begin position="466"/>
        <end position="490"/>
    </location>
</feature>
<evidence type="ECO:0000313" key="4">
    <source>
        <dbReference type="EMBL" id="KAG2927464.1"/>
    </source>
</evidence>
<accession>A0A329S261</accession>
<feature type="region of interest" description="Disordered" evidence="1">
    <location>
        <begin position="1"/>
        <end position="31"/>
    </location>
</feature>
<dbReference type="SMART" id="SM00382">
    <property type="entry name" value="AAA"/>
    <property type="match status" value="1"/>
</dbReference>
<reference evidence="3" key="2">
    <citation type="submission" date="2018-10" db="EMBL/GenBank/DDBJ databases">
        <title>Effector identification in a new, highly contiguous assembly of the strawberry crown rot pathogen Phytophthora cactorum.</title>
        <authorList>
            <person name="Armitage A.D."/>
            <person name="Nellist C.F."/>
            <person name="Bates H."/>
            <person name="Vickerstaff R.J."/>
            <person name="Harrison R.J."/>
        </authorList>
    </citation>
    <scope>NUCLEOTIDE SEQUENCE</scope>
    <source>
        <strain evidence="3">15-7</strain>
        <strain evidence="4">4032</strain>
        <strain evidence="5">4040</strain>
        <strain evidence="6">P415</strain>
        <strain evidence="7">P421</strain>
    </source>
</reference>
<dbReference type="Pfam" id="PF00498">
    <property type="entry name" value="FHA"/>
    <property type="match status" value="1"/>
</dbReference>
<comment type="caution">
    <text evidence="8">The sequence shown here is derived from an EMBL/GenBank/DDBJ whole genome shotgun (WGS) entry which is preliminary data.</text>
</comment>
<evidence type="ECO:0000313" key="3">
    <source>
        <dbReference type="EMBL" id="KAG2859946.1"/>
    </source>
</evidence>
<dbReference type="PANTHER" id="PTHR47691">
    <property type="entry name" value="REGULATOR-RELATED"/>
    <property type="match status" value="1"/>
</dbReference>
<dbReference type="Gene3D" id="2.60.200.20">
    <property type="match status" value="1"/>
</dbReference>
<feature type="compositionally biased region" description="Polar residues" evidence="1">
    <location>
        <begin position="233"/>
        <end position="243"/>
    </location>
</feature>